<evidence type="ECO:0000313" key="3">
    <source>
        <dbReference type="WBParaSite" id="PgR241X_g001_t02"/>
    </source>
</evidence>
<evidence type="ECO:0000256" key="1">
    <source>
        <dbReference type="SAM" id="Phobius"/>
    </source>
</evidence>
<keyword evidence="1" id="KW-1133">Transmembrane helix</keyword>
<dbReference type="Proteomes" id="UP000887569">
    <property type="component" value="Unplaced"/>
</dbReference>
<evidence type="ECO:0000313" key="2">
    <source>
        <dbReference type="Proteomes" id="UP000887569"/>
    </source>
</evidence>
<dbReference type="WBParaSite" id="PgR241X_g001_t02">
    <property type="protein sequence ID" value="PgR241X_g001_t02"/>
    <property type="gene ID" value="PgR241X_g001"/>
</dbReference>
<keyword evidence="2" id="KW-1185">Reference proteome</keyword>
<proteinExistence type="predicted"/>
<organism evidence="2 3">
    <name type="scientific">Parascaris univalens</name>
    <name type="common">Nematode worm</name>
    <dbReference type="NCBI Taxonomy" id="6257"/>
    <lineage>
        <taxon>Eukaryota</taxon>
        <taxon>Metazoa</taxon>
        <taxon>Ecdysozoa</taxon>
        <taxon>Nematoda</taxon>
        <taxon>Chromadorea</taxon>
        <taxon>Rhabditida</taxon>
        <taxon>Spirurina</taxon>
        <taxon>Ascaridomorpha</taxon>
        <taxon>Ascaridoidea</taxon>
        <taxon>Ascarididae</taxon>
        <taxon>Parascaris</taxon>
    </lineage>
</organism>
<feature type="transmembrane region" description="Helical" evidence="1">
    <location>
        <begin position="33"/>
        <end position="53"/>
    </location>
</feature>
<dbReference type="AlphaFoldDB" id="A0A915CKH1"/>
<sequence>VLQCYELAVTGILRECEGIIVSLWRQSLRLGSLPRTVVVVNFLMMLVLMSSYMRNREQTLRLVYAAILNVSFSFRRFCFHQKRFENILNGRIGEREEVIEEHMRNHFLSEFACEFLRFSPIFMSIPLWRKFQRICGNLGGVVYDFRTGRPPVIQKWRNLYSRLKSVGKRQNSTMESC</sequence>
<name>A0A915CKH1_PARUN</name>
<reference evidence="3" key="1">
    <citation type="submission" date="2022-11" db="UniProtKB">
        <authorList>
            <consortium name="WormBaseParasite"/>
        </authorList>
    </citation>
    <scope>IDENTIFICATION</scope>
</reference>
<accession>A0A915CKH1</accession>
<protein>
    <submittedName>
        <fullName evidence="3">Separase</fullName>
    </submittedName>
</protein>
<keyword evidence="1" id="KW-0472">Membrane</keyword>
<keyword evidence="1" id="KW-0812">Transmembrane</keyword>